<evidence type="ECO:0000256" key="6">
    <source>
        <dbReference type="ARBA" id="ARBA00023136"/>
    </source>
</evidence>
<protein>
    <recommendedName>
        <fullName evidence="11">Cytosine permease</fullName>
    </recommendedName>
</protein>
<gene>
    <name evidence="9" type="ORF">GOB81_03595</name>
</gene>
<keyword evidence="10" id="KW-1185">Reference proteome</keyword>
<dbReference type="PANTHER" id="PTHR31806">
    <property type="entry name" value="PURINE-CYTOSINE PERMEASE FCY2-RELATED"/>
    <property type="match status" value="1"/>
</dbReference>
<feature type="transmembrane region" description="Helical" evidence="8">
    <location>
        <begin position="64"/>
        <end position="89"/>
    </location>
</feature>
<evidence type="ECO:0000256" key="5">
    <source>
        <dbReference type="ARBA" id="ARBA00022989"/>
    </source>
</evidence>
<organism evidence="9 10">
    <name type="scientific">Acetobacter conturbans</name>
    <dbReference type="NCBI Taxonomy" id="1737472"/>
    <lineage>
        <taxon>Bacteria</taxon>
        <taxon>Pseudomonadati</taxon>
        <taxon>Pseudomonadota</taxon>
        <taxon>Alphaproteobacteria</taxon>
        <taxon>Acetobacterales</taxon>
        <taxon>Acetobacteraceae</taxon>
        <taxon>Acetobacter</taxon>
    </lineage>
</organism>
<reference evidence="9 10" key="1">
    <citation type="journal article" date="2020" name="Int. J. Syst. Evol. Microbiol.">
        <title>Novel acetic acid bacteria from cider fermentations: Acetobacter conturbans sp. nov. and Acetobacter fallax sp. nov.</title>
        <authorList>
            <person name="Sombolestani A.S."/>
            <person name="Cleenwerck I."/>
            <person name="Cnockaert M."/>
            <person name="Borremans W."/>
            <person name="Wieme A.D."/>
            <person name="De Vuyst L."/>
            <person name="Vandamme P."/>
        </authorList>
    </citation>
    <scope>NUCLEOTIDE SEQUENCE [LARGE SCALE GENOMIC DNA]</scope>
    <source>
        <strain evidence="9 10">LMG 1627</strain>
    </source>
</reference>
<feature type="transmembrane region" description="Helical" evidence="8">
    <location>
        <begin position="173"/>
        <end position="190"/>
    </location>
</feature>
<feature type="transmembrane region" description="Helical" evidence="8">
    <location>
        <begin position="351"/>
        <end position="372"/>
    </location>
</feature>
<dbReference type="RefSeq" id="WP_173569254.1">
    <property type="nucleotide sequence ID" value="NZ_WOSY01000003.1"/>
</dbReference>
<evidence type="ECO:0000313" key="10">
    <source>
        <dbReference type="Proteomes" id="UP000631653"/>
    </source>
</evidence>
<evidence type="ECO:0008006" key="11">
    <source>
        <dbReference type="Google" id="ProtNLM"/>
    </source>
</evidence>
<sequence>MAADPHGLMEDLSAASVCQPVPEARKTMPMDRVFWSHFSPNLGPGGWVTGALLVSLGLDFRTGVLAILIGNLVGAFPVALAAAIGPSTGLTQMEASRMALGTIGVRPPSFLNWLYCVGWDAVNNVPAAAALISLLALAGFPPPFWLALGVLASIQMVASIYGHHVVQALQKYLGGGLLIVFAAIGVTFAVRGGGVIHATHPVGLATFLLAVGILVSFNLSWATYSSDYTRYLPANAEPKRVVKLALAGLLLSAVPFQILGLLTATSIAEPSPTAVIASLQHAMGPLGPLALAAIALSSITGNSFNDNTASYSLISAGIHIPRVAAAIITASLGYVLAVAGAGRYATLYTDYLLVTMYWIAPWCGIVLADWYLTGGHSAARAVYGQVLRPPAGWTRGATIFVVTSVLTILLFSTSSLYTGPVATWLGGADIGYYIGFLVAAAWYAAGRGKGRISKPAGNGVI</sequence>
<keyword evidence="5 8" id="KW-1133">Transmembrane helix</keyword>
<feature type="transmembrane region" description="Helical" evidence="8">
    <location>
        <begin position="323"/>
        <end position="345"/>
    </location>
</feature>
<evidence type="ECO:0000313" key="9">
    <source>
        <dbReference type="EMBL" id="NHN87715.1"/>
    </source>
</evidence>
<evidence type="ECO:0000256" key="3">
    <source>
        <dbReference type="ARBA" id="ARBA00022448"/>
    </source>
</evidence>
<dbReference type="InterPro" id="IPR026030">
    <property type="entry name" value="Pur-cyt_permease_Fcy2/21/22"/>
</dbReference>
<evidence type="ECO:0000256" key="1">
    <source>
        <dbReference type="ARBA" id="ARBA00004141"/>
    </source>
</evidence>
<evidence type="ECO:0000256" key="4">
    <source>
        <dbReference type="ARBA" id="ARBA00022692"/>
    </source>
</evidence>
<feature type="transmembrane region" description="Helical" evidence="8">
    <location>
        <begin position="144"/>
        <end position="161"/>
    </location>
</feature>
<name>A0ABX0JZ59_9PROT</name>
<proteinExistence type="inferred from homology"/>
<comment type="caution">
    <text evidence="9">The sequence shown here is derived from an EMBL/GenBank/DDBJ whole genome shotgun (WGS) entry which is preliminary data.</text>
</comment>
<dbReference type="PIRSF" id="PIRSF002744">
    <property type="entry name" value="Pur-cyt_permease"/>
    <property type="match status" value="1"/>
</dbReference>
<dbReference type="Gene3D" id="1.10.4160.10">
    <property type="entry name" value="Hydantoin permease"/>
    <property type="match status" value="1"/>
</dbReference>
<dbReference type="Pfam" id="PF02133">
    <property type="entry name" value="Transp_cyt_pur"/>
    <property type="match status" value="1"/>
</dbReference>
<evidence type="ECO:0000256" key="2">
    <source>
        <dbReference type="ARBA" id="ARBA00008974"/>
    </source>
</evidence>
<comment type="subcellular location">
    <subcellularLocation>
        <location evidence="1">Membrane</location>
        <topology evidence="1">Multi-pass membrane protein</topology>
    </subcellularLocation>
</comment>
<accession>A0ABX0JZ59</accession>
<feature type="transmembrane region" description="Helical" evidence="8">
    <location>
        <begin position="34"/>
        <end position="58"/>
    </location>
</feature>
<feature type="transmembrane region" description="Helical" evidence="8">
    <location>
        <begin position="393"/>
        <end position="412"/>
    </location>
</feature>
<dbReference type="PANTHER" id="PTHR31806:SF1">
    <property type="entry name" value="PURINE-CYTOSINE PERMEASE FCY2-RELATED"/>
    <property type="match status" value="1"/>
</dbReference>
<feature type="transmembrane region" description="Helical" evidence="8">
    <location>
        <begin position="241"/>
        <end position="262"/>
    </location>
</feature>
<feature type="transmembrane region" description="Helical" evidence="8">
    <location>
        <begin position="282"/>
        <end position="302"/>
    </location>
</feature>
<evidence type="ECO:0000256" key="8">
    <source>
        <dbReference type="SAM" id="Phobius"/>
    </source>
</evidence>
<keyword evidence="3 7" id="KW-0813">Transport</keyword>
<comment type="similarity">
    <text evidence="2 7">Belongs to the purine-cytosine permease (2.A.39) family.</text>
</comment>
<feature type="transmembrane region" description="Helical" evidence="8">
    <location>
        <begin position="424"/>
        <end position="445"/>
    </location>
</feature>
<evidence type="ECO:0000256" key="7">
    <source>
        <dbReference type="PIRNR" id="PIRNR002744"/>
    </source>
</evidence>
<dbReference type="InterPro" id="IPR001248">
    <property type="entry name" value="Pur-cyt_permease"/>
</dbReference>
<feature type="transmembrane region" description="Helical" evidence="8">
    <location>
        <begin position="202"/>
        <end position="221"/>
    </location>
</feature>
<dbReference type="EMBL" id="WOSY01000003">
    <property type="protein sequence ID" value="NHN87715.1"/>
    <property type="molecule type" value="Genomic_DNA"/>
</dbReference>
<dbReference type="Proteomes" id="UP000631653">
    <property type="component" value="Unassembled WGS sequence"/>
</dbReference>
<keyword evidence="6 7" id="KW-0472">Membrane</keyword>
<keyword evidence="4 8" id="KW-0812">Transmembrane</keyword>